<dbReference type="OrthoDB" id="6574851at2759"/>
<keyword evidence="1" id="KW-0732">Signal</keyword>
<organism evidence="2 3">
    <name type="scientific">Cinara cedri</name>
    <dbReference type="NCBI Taxonomy" id="506608"/>
    <lineage>
        <taxon>Eukaryota</taxon>
        <taxon>Metazoa</taxon>
        <taxon>Ecdysozoa</taxon>
        <taxon>Arthropoda</taxon>
        <taxon>Hexapoda</taxon>
        <taxon>Insecta</taxon>
        <taxon>Pterygota</taxon>
        <taxon>Neoptera</taxon>
        <taxon>Paraneoptera</taxon>
        <taxon>Hemiptera</taxon>
        <taxon>Sternorrhyncha</taxon>
        <taxon>Aphidomorpha</taxon>
        <taxon>Aphidoidea</taxon>
        <taxon>Aphididae</taxon>
        <taxon>Lachninae</taxon>
        <taxon>Cinara</taxon>
    </lineage>
</organism>
<dbReference type="GO" id="GO:0005549">
    <property type="term" value="F:odorant binding"/>
    <property type="evidence" value="ECO:0007669"/>
    <property type="project" value="InterPro"/>
</dbReference>
<gene>
    <name evidence="2" type="ORF">CINCED_3A022680</name>
</gene>
<dbReference type="AlphaFoldDB" id="A0A5E4NDN1"/>
<feature type="chain" id="PRO_5022936673" evidence="1">
    <location>
        <begin position="25"/>
        <end position="143"/>
    </location>
</feature>
<dbReference type="Proteomes" id="UP000325440">
    <property type="component" value="Unassembled WGS sequence"/>
</dbReference>
<keyword evidence="3" id="KW-1185">Reference proteome</keyword>
<dbReference type="Gene3D" id="1.10.238.20">
    <property type="entry name" value="Pheromone/general odorant binding protein domain"/>
    <property type="match status" value="1"/>
</dbReference>
<dbReference type="InterPro" id="IPR036728">
    <property type="entry name" value="PBP_GOBP_sf"/>
</dbReference>
<evidence type="ECO:0000313" key="2">
    <source>
        <dbReference type="EMBL" id="VVC41790.1"/>
    </source>
</evidence>
<sequence>MSLSKLQVSLLCGLVLLWSCFVDGKYTAEQVDDFAKLCNAVEEDVDVFKGYNLPTTETGKLFIKCVFDNLEMCDSNGNYNKPNTFEAIKKYWPEVALDTIGNINQICYIESLKIKSAYELGTPDYVYLIQKCLFTQFKLYDML</sequence>
<dbReference type="InterPro" id="IPR006170">
    <property type="entry name" value="PBP/GOBP"/>
</dbReference>
<dbReference type="SUPFAM" id="SSF47565">
    <property type="entry name" value="Insect pheromone/odorant-binding proteins"/>
    <property type="match status" value="1"/>
</dbReference>
<dbReference type="EMBL" id="CABPRJ010001926">
    <property type="protein sequence ID" value="VVC41790.1"/>
    <property type="molecule type" value="Genomic_DNA"/>
</dbReference>
<name>A0A5E4NDN1_9HEMI</name>
<proteinExistence type="predicted"/>
<dbReference type="Pfam" id="PF01395">
    <property type="entry name" value="PBP_GOBP"/>
    <property type="match status" value="1"/>
</dbReference>
<dbReference type="CDD" id="cd23992">
    <property type="entry name" value="PBP_GOBP"/>
    <property type="match status" value="1"/>
</dbReference>
<protein>
    <submittedName>
        <fullName evidence="2">Pheromone/general odorant binding protein</fullName>
    </submittedName>
</protein>
<evidence type="ECO:0000313" key="3">
    <source>
        <dbReference type="Proteomes" id="UP000325440"/>
    </source>
</evidence>
<evidence type="ECO:0000256" key="1">
    <source>
        <dbReference type="SAM" id="SignalP"/>
    </source>
</evidence>
<accession>A0A5E4NDN1</accession>
<reference evidence="2 3" key="1">
    <citation type="submission" date="2019-08" db="EMBL/GenBank/DDBJ databases">
        <authorList>
            <person name="Alioto T."/>
            <person name="Alioto T."/>
            <person name="Gomez Garrido J."/>
        </authorList>
    </citation>
    <scope>NUCLEOTIDE SEQUENCE [LARGE SCALE GENOMIC DNA]</scope>
</reference>
<feature type="signal peptide" evidence="1">
    <location>
        <begin position="1"/>
        <end position="24"/>
    </location>
</feature>